<gene>
    <name evidence="2" type="ORF">K504DRAFT_377153</name>
</gene>
<accession>A0A6G1KDF2</accession>
<name>A0A6G1KDF2_9PLEO</name>
<dbReference type="Proteomes" id="UP000799428">
    <property type="component" value="Unassembled WGS sequence"/>
</dbReference>
<organism evidence="2 3">
    <name type="scientific">Pleomassaria siparia CBS 279.74</name>
    <dbReference type="NCBI Taxonomy" id="1314801"/>
    <lineage>
        <taxon>Eukaryota</taxon>
        <taxon>Fungi</taxon>
        <taxon>Dikarya</taxon>
        <taxon>Ascomycota</taxon>
        <taxon>Pezizomycotina</taxon>
        <taxon>Dothideomycetes</taxon>
        <taxon>Pleosporomycetidae</taxon>
        <taxon>Pleosporales</taxon>
        <taxon>Pleomassariaceae</taxon>
        <taxon>Pleomassaria</taxon>
    </lineage>
</organism>
<evidence type="ECO:0000313" key="2">
    <source>
        <dbReference type="EMBL" id="KAF2710502.1"/>
    </source>
</evidence>
<feature type="compositionally biased region" description="Basic residues" evidence="1">
    <location>
        <begin position="1"/>
        <end position="10"/>
    </location>
</feature>
<dbReference type="EMBL" id="MU005769">
    <property type="protein sequence ID" value="KAF2710502.1"/>
    <property type="molecule type" value="Genomic_DNA"/>
</dbReference>
<protein>
    <submittedName>
        <fullName evidence="2">Uncharacterized protein</fullName>
    </submittedName>
</protein>
<dbReference type="AlphaFoldDB" id="A0A6G1KDF2"/>
<evidence type="ECO:0000313" key="3">
    <source>
        <dbReference type="Proteomes" id="UP000799428"/>
    </source>
</evidence>
<reference evidence="2" key="1">
    <citation type="journal article" date="2020" name="Stud. Mycol.">
        <title>101 Dothideomycetes genomes: a test case for predicting lifestyles and emergence of pathogens.</title>
        <authorList>
            <person name="Haridas S."/>
            <person name="Albert R."/>
            <person name="Binder M."/>
            <person name="Bloem J."/>
            <person name="Labutti K."/>
            <person name="Salamov A."/>
            <person name="Andreopoulos B."/>
            <person name="Baker S."/>
            <person name="Barry K."/>
            <person name="Bills G."/>
            <person name="Bluhm B."/>
            <person name="Cannon C."/>
            <person name="Castanera R."/>
            <person name="Culley D."/>
            <person name="Daum C."/>
            <person name="Ezra D."/>
            <person name="Gonzalez J."/>
            <person name="Henrissat B."/>
            <person name="Kuo A."/>
            <person name="Liang C."/>
            <person name="Lipzen A."/>
            <person name="Lutzoni F."/>
            <person name="Magnuson J."/>
            <person name="Mondo S."/>
            <person name="Nolan M."/>
            <person name="Ohm R."/>
            <person name="Pangilinan J."/>
            <person name="Park H.-J."/>
            <person name="Ramirez L."/>
            <person name="Alfaro M."/>
            <person name="Sun H."/>
            <person name="Tritt A."/>
            <person name="Yoshinaga Y."/>
            <person name="Zwiers L.-H."/>
            <person name="Turgeon B."/>
            <person name="Goodwin S."/>
            <person name="Spatafora J."/>
            <person name="Crous P."/>
            <person name="Grigoriev I."/>
        </authorList>
    </citation>
    <scope>NUCLEOTIDE SEQUENCE</scope>
    <source>
        <strain evidence="2">CBS 279.74</strain>
    </source>
</reference>
<sequence>MMPTLTRKRSRLELDDDDDVQQPAASSPSLSDTLKRTKTQSALDDLNIIPAEEAWRIDNVSSILSSPTLAIASDGSLHAHSALSNYAVGSSIIVFCVQGNLQLHYDLLCSALPDLYTLSSSLQALVLCCDPPSHVPSTSTSSSLPMIQAVGPDYNHFVKLGLLHPLGGGKLPLDALVVVDTHGRRRLVLPFGWGAGRHANTPAGRTVQICLMNMLRDCVETLLRE</sequence>
<evidence type="ECO:0000256" key="1">
    <source>
        <dbReference type="SAM" id="MobiDB-lite"/>
    </source>
</evidence>
<dbReference type="OrthoDB" id="5390017at2759"/>
<keyword evidence="3" id="KW-1185">Reference proteome</keyword>
<proteinExistence type="predicted"/>
<feature type="region of interest" description="Disordered" evidence="1">
    <location>
        <begin position="1"/>
        <end position="33"/>
    </location>
</feature>
<feature type="compositionally biased region" description="Polar residues" evidence="1">
    <location>
        <begin position="23"/>
        <end position="32"/>
    </location>
</feature>